<comment type="caution">
    <text evidence="1">The sequence shown here is derived from an EMBL/GenBank/DDBJ whole genome shotgun (WGS) entry which is preliminary data.</text>
</comment>
<dbReference type="Proteomes" id="UP001234297">
    <property type="component" value="Chromosome 8"/>
</dbReference>
<name>A0ACC2LIA7_PERAE</name>
<evidence type="ECO:0000313" key="2">
    <source>
        <dbReference type="Proteomes" id="UP001234297"/>
    </source>
</evidence>
<protein>
    <submittedName>
        <fullName evidence="1">Uncharacterized protein</fullName>
    </submittedName>
</protein>
<dbReference type="EMBL" id="CM056816">
    <property type="protein sequence ID" value="KAJ8633191.1"/>
    <property type="molecule type" value="Genomic_DNA"/>
</dbReference>
<gene>
    <name evidence="1" type="ORF">MRB53_026527</name>
</gene>
<sequence length="179" mass="18903">MPAGYAQEEAGIIHETCVAVTQDVTIGDWLEVEKSLAANSLSVVGGHQAVATSYFATPPNSNGSSSGGFDSVAELVSTVFSLWVTLAYLIALFRPTSLNGGTIRWQVPGFTLTLLVGVILVACYLGRTTSNIVTSLARGNVAFSVPKIAVNTITAKEFGKIALQSQPPKQTSKFYKSTE</sequence>
<keyword evidence="2" id="KW-1185">Reference proteome</keyword>
<organism evidence="1 2">
    <name type="scientific">Persea americana</name>
    <name type="common">Avocado</name>
    <dbReference type="NCBI Taxonomy" id="3435"/>
    <lineage>
        <taxon>Eukaryota</taxon>
        <taxon>Viridiplantae</taxon>
        <taxon>Streptophyta</taxon>
        <taxon>Embryophyta</taxon>
        <taxon>Tracheophyta</taxon>
        <taxon>Spermatophyta</taxon>
        <taxon>Magnoliopsida</taxon>
        <taxon>Magnoliidae</taxon>
        <taxon>Laurales</taxon>
        <taxon>Lauraceae</taxon>
        <taxon>Persea</taxon>
    </lineage>
</organism>
<accession>A0ACC2LIA7</accession>
<reference evidence="1 2" key="1">
    <citation type="journal article" date="2022" name="Hortic Res">
        <title>A haplotype resolved chromosomal level avocado genome allows analysis of novel avocado genes.</title>
        <authorList>
            <person name="Nath O."/>
            <person name="Fletcher S.J."/>
            <person name="Hayward A."/>
            <person name="Shaw L.M."/>
            <person name="Masouleh A.K."/>
            <person name="Furtado A."/>
            <person name="Henry R.J."/>
            <person name="Mitter N."/>
        </authorList>
    </citation>
    <scope>NUCLEOTIDE SEQUENCE [LARGE SCALE GENOMIC DNA]</scope>
    <source>
        <strain evidence="2">cv. Hass</strain>
    </source>
</reference>
<evidence type="ECO:0000313" key="1">
    <source>
        <dbReference type="EMBL" id="KAJ8633191.1"/>
    </source>
</evidence>
<proteinExistence type="predicted"/>